<dbReference type="RefSeq" id="WP_160200655.1">
    <property type="nucleotide sequence ID" value="NZ_QXWK01000001.1"/>
</dbReference>
<protein>
    <submittedName>
        <fullName evidence="1">DUF1836 domain-containing protein</fullName>
    </submittedName>
</protein>
<keyword evidence="2" id="KW-1185">Reference proteome</keyword>
<name>A0A845QG99_9FIRM</name>
<dbReference type="AlphaFoldDB" id="A0A845QG99"/>
<dbReference type="EMBL" id="QXWK01000001">
    <property type="protein sequence ID" value="NBH60366.1"/>
    <property type="molecule type" value="Genomic_DNA"/>
</dbReference>
<dbReference type="PANTHER" id="PTHR40056">
    <property type="entry name" value="HYPOTHETICAL CYTOSOLIC PROTEIN"/>
    <property type="match status" value="1"/>
</dbReference>
<evidence type="ECO:0000313" key="2">
    <source>
        <dbReference type="Proteomes" id="UP000446866"/>
    </source>
</evidence>
<dbReference type="Proteomes" id="UP000446866">
    <property type="component" value="Unassembled WGS sequence"/>
</dbReference>
<comment type="caution">
    <text evidence="1">The sequence shown here is derived from an EMBL/GenBank/DDBJ whole genome shotgun (WGS) entry which is preliminary data.</text>
</comment>
<organism evidence="1 2">
    <name type="scientific">Anaerotruncus colihominis</name>
    <dbReference type="NCBI Taxonomy" id="169435"/>
    <lineage>
        <taxon>Bacteria</taxon>
        <taxon>Bacillati</taxon>
        <taxon>Bacillota</taxon>
        <taxon>Clostridia</taxon>
        <taxon>Eubacteriales</taxon>
        <taxon>Oscillospiraceae</taxon>
        <taxon>Anaerotruncus</taxon>
    </lineage>
</organism>
<sequence length="173" mass="19848">MEELKLFKEQLKNMRPEGWDQIPDIDLYMDQVISYMSRQHIGLEPLGDESLTAAMINNYVKHGLLPRAKGKRYSREHLAYLTAICLLKQVLSVSETGALLEKEMEHSDIRTFYDQYLEILDETFTETASRLCEEESKESLAELALTMAVESYAKMLACKKILKEIAPAPEAKK</sequence>
<gene>
    <name evidence="1" type="ORF">D0435_01580</name>
</gene>
<evidence type="ECO:0000313" key="1">
    <source>
        <dbReference type="EMBL" id="NBH60366.1"/>
    </source>
</evidence>
<dbReference type="PANTHER" id="PTHR40056:SF1">
    <property type="entry name" value="DUF1836 DOMAIN-CONTAINING PROTEIN"/>
    <property type="match status" value="1"/>
</dbReference>
<reference evidence="1 2" key="1">
    <citation type="submission" date="2018-08" db="EMBL/GenBank/DDBJ databases">
        <title>Murine metabolic-syndrome-specific gut microbial biobank.</title>
        <authorList>
            <person name="Liu C."/>
        </authorList>
    </citation>
    <scope>NUCLEOTIDE SEQUENCE [LARGE SCALE GENOMIC DNA]</scope>
    <source>
        <strain evidence="1 2">28</strain>
    </source>
</reference>
<accession>A0A845QG99</accession>
<dbReference type="InterPro" id="IPR014975">
    <property type="entry name" value="DUF1836"/>
</dbReference>
<dbReference type="Pfam" id="PF08876">
    <property type="entry name" value="DUF1836"/>
    <property type="match status" value="1"/>
</dbReference>
<proteinExistence type="predicted"/>